<dbReference type="InterPro" id="IPR040983">
    <property type="entry name" value="Bact_RF_family5"/>
</dbReference>
<reference evidence="1 2" key="1">
    <citation type="submission" date="2016-10" db="EMBL/GenBank/DDBJ databases">
        <authorList>
            <person name="de Groot N.N."/>
        </authorList>
    </citation>
    <scope>NUCLEOTIDE SEQUENCE [LARGE SCALE GENOMIC DNA]</scope>
    <source>
        <strain evidence="1 2">DSM 23126</strain>
    </source>
</reference>
<name>A0A1H2X7W7_9BACI</name>
<sequence>MGITNNLKQLKNKEDEYGFVSFYLNTDIGEGGQPSEEWKIKYKKAVNGLKQYADKSETKDEKNAIKKITDDIEKYIEDHRDELQKSIIIFASGDGSTWESDIFQVPVETEVMWEPTPQTGQLEKLEKTFPPTAILLTNKQDVYLIDTSMGKIREEMQFHWDVDSEDWQEYKGTASADRTAAGSTQVDKVQKRFEENRHRWYKSLAPVINKQMKNRGLDTAYIIGDKEYAKDLEDNMGERVKEVINKNLISTPTHEILNEIYPENVR</sequence>
<evidence type="ECO:0000313" key="1">
    <source>
        <dbReference type="EMBL" id="SDW88858.1"/>
    </source>
</evidence>
<evidence type="ECO:0000313" key="2">
    <source>
        <dbReference type="Proteomes" id="UP000199488"/>
    </source>
</evidence>
<dbReference type="Proteomes" id="UP000199488">
    <property type="component" value="Unassembled WGS sequence"/>
</dbReference>
<dbReference type="RefSeq" id="WP_091616130.1">
    <property type="nucleotide sequence ID" value="NZ_FNNC01000006.1"/>
</dbReference>
<evidence type="ECO:0008006" key="3">
    <source>
        <dbReference type="Google" id="ProtNLM"/>
    </source>
</evidence>
<keyword evidence="2" id="KW-1185">Reference proteome</keyword>
<dbReference type="EMBL" id="FNNC01000006">
    <property type="protein sequence ID" value="SDW88858.1"/>
    <property type="molecule type" value="Genomic_DNA"/>
</dbReference>
<proteinExistence type="predicted"/>
<dbReference type="OrthoDB" id="5241360at2"/>
<accession>A0A1H2X7W7</accession>
<organism evidence="1 2">
    <name type="scientific">Marinococcus luteus</name>
    <dbReference type="NCBI Taxonomy" id="1122204"/>
    <lineage>
        <taxon>Bacteria</taxon>
        <taxon>Bacillati</taxon>
        <taxon>Bacillota</taxon>
        <taxon>Bacilli</taxon>
        <taxon>Bacillales</taxon>
        <taxon>Bacillaceae</taxon>
        <taxon>Marinococcus</taxon>
    </lineage>
</organism>
<protein>
    <recommendedName>
        <fullName evidence="3">Protein required for attachment to host cells</fullName>
    </recommendedName>
</protein>
<gene>
    <name evidence="1" type="ORF">SAMN05421781_2696</name>
</gene>
<dbReference type="STRING" id="1122204.SAMN05421781_2696"/>
<dbReference type="AlphaFoldDB" id="A0A1H2X7W7"/>
<dbReference type="Pfam" id="PF18846">
    <property type="entry name" value="baeRF_family5"/>
    <property type="match status" value="1"/>
</dbReference>